<dbReference type="InterPro" id="IPR001851">
    <property type="entry name" value="ABC_transp_permease"/>
</dbReference>
<evidence type="ECO:0000256" key="9">
    <source>
        <dbReference type="ARBA" id="ARBA00035611"/>
    </source>
</evidence>
<dbReference type="Proteomes" id="UP001596058">
    <property type="component" value="Unassembled WGS sequence"/>
</dbReference>
<proteinExistence type="predicted"/>
<accession>A0ABW1CX02</accession>
<keyword evidence="13" id="KW-1185">Reference proteome</keyword>
<gene>
    <name evidence="12" type="ORF">ACFPZ3_40335</name>
</gene>
<keyword evidence="2" id="KW-0813">Transport</keyword>
<comment type="caution">
    <text evidence="12">The sequence shown here is derived from an EMBL/GenBank/DDBJ whole genome shotgun (WGS) entry which is preliminary data.</text>
</comment>
<dbReference type="RefSeq" id="WP_379519633.1">
    <property type="nucleotide sequence ID" value="NZ_JBHSPA010000052.1"/>
</dbReference>
<feature type="transmembrane region" description="Helical" evidence="11">
    <location>
        <begin position="116"/>
        <end position="134"/>
    </location>
</feature>
<keyword evidence="3" id="KW-1003">Cell membrane</keyword>
<feature type="transmembrane region" description="Helical" evidence="11">
    <location>
        <begin position="251"/>
        <end position="269"/>
    </location>
</feature>
<sequence>MSAITTDRQDERLKNRDGLRGAVADVLERARGGDLGVIPVVVGLIVIWSVFQILNPIFLSSANLVNLTLESAAVGVIALGIVCVLLVGQIDLSVGSVSGLSGAVLAVLFVGQGLPVWLAILASVLMGAVVGWLYGQLFNRFGVPSFVITLAGLLAFLGLQLYVLGTKGSINLPFDSGLVNFAQLDFVPAGLSYAFAVIAAVWLFVSGHLHARERRKAGLSARSLSTLVVRSAALLVVLAVMVWYLGQTRGVGWMFVFFVALVLIMHYLLSRTKWGRAVYAVGGNVEAARRAGINVRSIYTSVFVLCSTFAAVGGILAAARLAAANQSSGAGDVNLNAIAAAVIGGTSLFGGRGTAFGALLGIIVIQSISSGLTLLNLDSSIRFVVTGAVLLLAVIVDSVSRRSRTSHGRA</sequence>
<comment type="function">
    <text evidence="9">Part of the binding-protein-dependent transport system for D-xylose. Probably responsible for the translocation of the substrate across the membrane.</text>
</comment>
<evidence type="ECO:0000256" key="11">
    <source>
        <dbReference type="SAM" id="Phobius"/>
    </source>
</evidence>
<evidence type="ECO:0000256" key="7">
    <source>
        <dbReference type="ARBA" id="ARBA00022989"/>
    </source>
</evidence>
<evidence type="ECO:0000256" key="3">
    <source>
        <dbReference type="ARBA" id="ARBA00022475"/>
    </source>
</evidence>
<dbReference type="PANTHER" id="PTHR32196:SF32">
    <property type="entry name" value="XYLOSE TRANSPORT SYSTEM PERMEASE PROTEIN XYLH"/>
    <property type="match status" value="1"/>
</dbReference>
<evidence type="ECO:0000256" key="8">
    <source>
        <dbReference type="ARBA" id="ARBA00023136"/>
    </source>
</evidence>
<feature type="transmembrane region" description="Helical" evidence="11">
    <location>
        <begin position="381"/>
        <end position="399"/>
    </location>
</feature>
<keyword evidence="7 11" id="KW-1133">Transmembrane helix</keyword>
<keyword evidence="6 11" id="KW-0812">Transmembrane</keyword>
<evidence type="ECO:0000256" key="5">
    <source>
        <dbReference type="ARBA" id="ARBA00022597"/>
    </source>
</evidence>
<dbReference type="EMBL" id="JBHSPA010000052">
    <property type="protein sequence ID" value="MFC5830143.1"/>
    <property type="molecule type" value="Genomic_DNA"/>
</dbReference>
<organism evidence="12 13">
    <name type="scientific">Nonomuraea insulae</name>
    <dbReference type="NCBI Taxonomy" id="1616787"/>
    <lineage>
        <taxon>Bacteria</taxon>
        <taxon>Bacillati</taxon>
        <taxon>Actinomycetota</taxon>
        <taxon>Actinomycetes</taxon>
        <taxon>Streptosporangiales</taxon>
        <taxon>Streptosporangiaceae</taxon>
        <taxon>Nonomuraea</taxon>
    </lineage>
</organism>
<keyword evidence="4" id="KW-0997">Cell inner membrane</keyword>
<evidence type="ECO:0000256" key="1">
    <source>
        <dbReference type="ARBA" id="ARBA00004651"/>
    </source>
</evidence>
<evidence type="ECO:0000256" key="2">
    <source>
        <dbReference type="ARBA" id="ARBA00022448"/>
    </source>
</evidence>
<feature type="transmembrane region" description="Helical" evidence="11">
    <location>
        <begin position="333"/>
        <end position="349"/>
    </location>
</feature>
<evidence type="ECO:0000256" key="6">
    <source>
        <dbReference type="ARBA" id="ARBA00022692"/>
    </source>
</evidence>
<protein>
    <recommendedName>
        <fullName evidence="10">Xylose transport system permease protein XylH</fullName>
    </recommendedName>
</protein>
<keyword evidence="8 11" id="KW-0472">Membrane</keyword>
<comment type="subcellular location">
    <subcellularLocation>
        <location evidence="1">Cell membrane</location>
        <topology evidence="1">Multi-pass membrane protein</topology>
    </subcellularLocation>
</comment>
<keyword evidence="5" id="KW-0762">Sugar transport</keyword>
<evidence type="ECO:0000313" key="13">
    <source>
        <dbReference type="Proteomes" id="UP001596058"/>
    </source>
</evidence>
<feature type="transmembrane region" description="Helical" evidence="11">
    <location>
        <begin position="37"/>
        <end position="58"/>
    </location>
</feature>
<name>A0ABW1CX02_9ACTN</name>
<feature type="transmembrane region" description="Helical" evidence="11">
    <location>
        <begin position="186"/>
        <end position="206"/>
    </location>
</feature>
<reference evidence="13" key="1">
    <citation type="journal article" date="2019" name="Int. J. Syst. Evol. Microbiol.">
        <title>The Global Catalogue of Microorganisms (GCM) 10K type strain sequencing project: providing services to taxonomists for standard genome sequencing and annotation.</title>
        <authorList>
            <consortium name="The Broad Institute Genomics Platform"/>
            <consortium name="The Broad Institute Genome Sequencing Center for Infectious Disease"/>
            <person name="Wu L."/>
            <person name="Ma J."/>
        </authorList>
    </citation>
    <scope>NUCLEOTIDE SEQUENCE [LARGE SCALE GENOMIC DNA]</scope>
    <source>
        <strain evidence="13">CCUG 53903</strain>
    </source>
</reference>
<dbReference type="PANTHER" id="PTHR32196">
    <property type="entry name" value="ABC TRANSPORTER PERMEASE PROTEIN YPHD-RELATED-RELATED"/>
    <property type="match status" value="1"/>
</dbReference>
<feature type="transmembrane region" description="Helical" evidence="11">
    <location>
        <begin position="64"/>
        <end position="87"/>
    </location>
</feature>
<feature type="transmembrane region" description="Helical" evidence="11">
    <location>
        <begin position="146"/>
        <end position="166"/>
    </location>
</feature>
<feature type="transmembrane region" description="Helical" evidence="11">
    <location>
        <begin position="298"/>
        <end position="321"/>
    </location>
</feature>
<dbReference type="Pfam" id="PF02653">
    <property type="entry name" value="BPD_transp_2"/>
    <property type="match status" value="1"/>
</dbReference>
<evidence type="ECO:0000256" key="10">
    <source>
        <dbReference type="ARBA" id="ARBA00035686"/>
    </source>
</evidence>
<feature type="transmembrane region" description="Helical" evidence="11">
    <location>
        <begin position="227"/>
        <end position="245"/>
    </location>
</feature>
<evidence type="ECO:0000313" key="12">
    <source>
        <dbReference type="EMBL" id="MFC5830143.1"/>
    </source>
</evidence>
<feature type="transmembrane region" description="Helical" evidence="11">
    <location>
        <begin position="356"/>
        <end position="375"/>
    </location>
</feature>
<dbReference type="CDD" id="cd06579">
    <property type="entry name" value="TM_PBP1_transp_AraH_like"/>
    <property type="match status" value="1"/>
</dbReference>
<evidence type="ECO:0000256" key="4">
    <source>
        <dbReference type="ARBA" id="ARBA00022519"/>
    </source>
</evidence>